<evidence type="ECO:0000256" key="5">
    <source>
        <dbReference type="ARBA" id="ARBA00022989"/>
    </source>
</evidence>
<feature type="domain" description="Major facilitator superfamily (MFS) profile" evidence="9">
    <location>
        <begin position="9"/>
        <end position="492"/>
    </location>
</feature>
<feature type="transmembrane region" description="Helical" evidence="8">
    <location>
        <begin position="108"/>
        <end position="128"/>
    </location>
</feature>
<sequence>MPAVNRRAAIWVGGTVVLLASLDAYVIVTLLTTMVQDVHVPINRPERITPVVTGFLLGYVAAMPLLGQLSDRLGRRTVLHACLAAFALGSALTAWADSLDLLVAGRVVQGIAGGALLPITMALAGDLWSERRRPLVLGAVGAAQEMGSVLGPLYGAALAGLVGWRGIFWINVPLAVVAMVAVHFSVPSARPGRPGRIDGVGGVLLALGLGLLVYGSYNPAPEESALPSWGVPCLVAGAVVLVAFGIWEKRSRAKLLDLTGVRKRPVFTVLAVSLLSGAALMVTLVDVELVNQTLGNDSTESALVLARFLAALAVAAVIGGVLAHRYGDRWPLTAGMALAAAGYLMISRWPFDAAAAAYGPLPRMDVDLALAGFGLGLVIAPVSSAVLRLVPSGQHGVASAAVVVSRMMGMLLGIAAIGGFGFHRFQSLIIERKLEPPFPLGMKAAEFKRALDAYQLEINRVLHTEYREIFLITAALCLLGAVLAATLNETVKPEISDESTHGAAEVSHRS</sequence>
<dbReference type="InterPro" id="IPR036259">
    <property type="entry name" value="MFS_trans_sf"/>
</dbReference>
<evidence type="ECO:0000256" key="8">
    <source>
        <dbReference type="SAM" id="Phobius"/>
    </source>
</evidence>
<evidence type="ECO:0000259" key="9">
    <source>
        <dbReference type="PROSITE" id="PS50850"/>
    </source>
</evidence>
<keyword evidence="11" id="KW-1185">Reference proteome</keyword>
<organism evidence="10 11">
    <name type="scientific">Actinocorallia longicatena</name>
    <dbReference type="NCBI Taxonomy" id="111803"/>
    <lineage>
        <taxon>Bacteria</taxon>
        <taxon>Bacillati</taxon>
        <taxon>Actinomycetota</taxon>
        <taxon>Actinomycetes</taxon>
        <taxon>Streptosporangiales</taxon>
        <taxon>Thermomonosporaceae</taxon>
        <taxon>Actinocorallia</taxon>
    </lineage>
</organism>
<accession>A0ABP6QM97</accession>
<feature type="transmembrane region" description="Helical" evidence="8">
    <location>
        <begin position="135"/>
        <end position="154"/>
    </location>
</feature>
<proteinExistence type="predicted"/>
<keyword evidence="4 8" id="KW-0812">Transmembrane</keyword>
<dbReference type="CDD" id="cd17321">
    <property type="entry name" value="MFS_MMR_MDR_like"/>
    <property type="match status" value="1"/>
</dbReference>
<evidence type="ECO:0000256" key="6">
    <source>
        <dbReference type="ARBA" id="ARBA00023136"/>
    </source>
</evidence>
<dbReference type="Pfam" id="PF07690">
    <property type="entry name" value="MFS_1"/>
    <property type="match status" value="1"/>
</dbReference>
<comment type="subcellular location">
    <subcellularLocation>
        <location evidence="1">Cell inner membrane</location>
        <topology evidence="1">Multi-pass membrane protein</topology>
    </subcellularLocation>
</comment>
<feature type="transmembrane region" description="Helical" evidence="8">
    <location>
        <begin position="305"/>
        <end position="323"/>
    </location>
</feature>
<protein>
    <recommendedName>
        <fullName evidence="7">MFS-type drug efflux transporter P55</fullName>
    </recommendedName>
</protein>
<feature type="transmembrane region" description="Helical" evidence="8">
    <location>
        <begin position="397"/>
        <end position="422"/>
    </location>
</feature>
<dbReference type="PANTHER" id="PTHR23501:SF191">
    <property type="entry name" value="VACUOLAR BASIC AMINO ACID TRANSPORTER 4"/>
    <property type="match status" value="1"/>
</dbReference>
<feature type="transmembrane region" description="Helical" evidence="8">
    <location>
        <begin position="469"/>
        <end position="487"/>
    </location>
</feature>
<feature type="transmembrane region" description="Helical" evidence="8">
    <location>
        <begin position="198"/>
        <end position="217"/>
    </location>
</feature>
<evidence type="ECO:0000256" key="3">
    <source>
        <dbReference type="ARBA" id="ARBA00022519"/>
    </source>
</evidence>
<dbReference type="SUPFAM" id="SSF103473">
    <property type="entry name" value="MFS general substrate transporter"/>
    <property type="match status" value="1"/>
</dbReference>
<keyword evidence="6 8" id="KW-0472">Membrane</keyword>
<name>A0ABP6QM97_9ACTN</name>
<dbReference type="Proteomes" id="UP001501237">
    <property type="component" value="Unassembled WGS sequence"/>
</dbReference>
<dbReference type="InterPro" id="IPR020846">
    <property type="entry name" value="MFS_dom"/>
</dbReference>
<evidence type="ECO:0000313" key="11">
    <source>
        <dbReference type="Proteomes" id="UP001501237"/>
    </source>
</evidence>
<keyword evidence="3" id="KW-1003">Cell membrane</keyword>
<keyword evidence="2" id="KW-0813">Transport</keyword>
<evidence type="ECO:0000256" key="2">
    <source>
        <dbReference type="ARBA" id="ARBA00022448"/>
    </source>
</evidence>
<comment type="caution">
    <text evidence="10">The sequence shown here is derived from an EMBL/GenBank/DDBJ whole genome shotgun (WGS) entry which is preliminary data.</text>
</comment>
<keyword evidence="3" id="KW-0997">Cell inner membrane</keyword>
<reference evidence="11" key="1">
    <citation type="journal article" date="2019" name="Int. J. Syst. Evol. Microbiol.">
        <title>The Global Catalogue of Microorganisms (GCM) 10K type strain sequencing project: providing services to taxonomists for standard genome sequencing and annotation.</title>
        <authorList>
            <consortium name="The Broad Institute Genomics Platform"/>
            <consortium name="The Broad Institute Genome Sequencing Center for Infectious Disease"/>
            <person name="Wu L."/>
            <person name="Ma J."/>
        </authorList>
    </citation>
    <scope>NUCLEOTIDE SEQUENCE [LARGE SCALE GENOMIC DNA]</scope>
    <source>
        <strain evidence="11">JCM 9377</strain>
    </source>
</reference>
<feature type="transmembrane region" description="Helical" evidence="8">
    <location>
        <begin position="166"/>
        <end position="186"/>
    </location>
</feature>
<evidence type="ECO:0000256" key="7">
    <source>
        <dbReference type="ARBA" id="ARBA00044273"/>
    </source>
</evidence>
<dbReference type="InterPro" id="IPR011701">
    <property type="entry name" value="MFS"/>
</dbReference>
<dbReference type="InterPro" id="IPR005829">
    <property type="entry name" value="Sugar_transporter_CS"/>
</dbReference>
<evidence type="ECO:0000313" key="10">
    <source>
        <dbReference type="EMBL" id="GAA3241879.1"/>
    </source>
</evidence>
<dbReference type="EMBL" id="BAAAUV010000047">
    <property type="protein sequence ID" value="GAA3241879.1"/>
    <property type="molecule type" value="Genomic_DNA"/>
</dbReference>
<dbReference type="PROSITE" id="PS00216">
    <property type="entry name" value="SUGAR_TRANSPORT_1"/>
    <property type="match status" value="1"/>
</dbReference>
<dbReference type="Gene3D" id="1.20.1720.10">
    <property type="entry name" value="Multidrug resistance protein D"/>
    <property type="match status" value="1"/>
</dbReference>
<gene>
    <name evidence="10" type="ORF">GCM10010468_79300</name>
</gene>
<evidence type="ECO:0000256" key="4">
    <source>
        <dbReference type="ARBA" id="ARBA00022692"/>
    </source>
</evidence>
<feature type="transmembrane region" description="Helical" evidence="8">
    <location>
        <begin position="229"/>
        <end position="247"/>
    </location>
</feature>
<keyword evidence="5 8" id="KW-1133">Transmembrane helix</keyword>
<evidence type="ECO:0000256" key="1">
    <source>
        <dbReference type="ARBA" id="ARBA00004429"/>
    </source>
</evidence>
<dbReference type="PANTHER" id="PTHR23501">
    <property type="entry name" value="MAJOR FACILITATOR SUPERFAMILY"/>
    <property type="match status" value="1"/>
</dbReference>
<feature type="transmembrane region" description="Helical" evidence="8">
    <location>
        <begin position="369"/>
        <end position="390"/>
    </location>
</feature>
<feature type="transmembrane region" description="Helical" evidence="8">
    <location>
        <begin position="48"/>
        <end position="66"/>
    </location>
</feature>
<dbReference type="Gene3D" id="1.20.1250.20">
    <property type="entry name" value="MFS general substrate transporter like domains"/>
    <property type="match status" value="1"/>
</dbReference>
<feature type="transmembrane region" description="Helical" evidence="8">
    <location>
        <begin position="78"/>
        <end position="96"/>
    </location>
</feature>
<feature type="transmembrane region" description="Helical" evidence="8">
    <location>
        <begin position="330"/>
        <end position="349"/>
    </location>
</feature>
<dbReference type="PROSITE" id="PS50850">
    <property type="entry name" value="MFS"/>
    <property type="match status" value="1"/>
</dbReference>
<feature type="transmembrane region" description="Helical" evidence="8">
    <location>
        <begin position="267"/>
        <end position="285"/>
    </location>
</feature>